<dbReference type="Pfam" id="PF21055">
    <property type="entry name" value="ZSWIM4-8_C"/>
    <property type="match status" value="1"/>
</dbReference>
<evidence type="ECO:0000256" key="2">
    <source>
        <dbReference type="ARBA" id="ARBA00022771"/>
    </source>
</evidence>
<dbReference type="STRING" id="69293.ENSGACP00000003229"/>
<feature type="region of interest" description="Disordered" evidence="5">
    <location>
        <begin position="857"/>
        <end position="876"/>
    </location>
</feature>
<feature type="compositionally biased region" description="Polar residues" evidence="5">
    <location>
        <begin position="944"/>
        <end position="954"/>
    </location>
</feature>
<dbReference type="InterPro" id="IPR007527">
    <property type="entry name" value="Znf_SWIM"/>
</dbReference>
<dbReference type="Proteomes" id="UP000007635">
    <property type="component" value="Chromosome VI"/>
</dbReference>
<feature type="region of interest" description="Disordered" evidence="5">
    <location>
        <begin position="1032"/>
        <end position="1106"/>
    </location>
</feature>
<dbReference type="PANTHER" id="PTHR22619">
    <property type="entry name" value="ZINC FINGER SWIM DOMAIN CONTAINING PROTEIN 4, 5, 6"/>
    <property type="match status" value="1"/>
</dbReference>
<dbReference type="PROSITE" id="PS50966">
    <property type="entry name" value="ZF_SWIM"/>
    <property type="match status" value="1"/>
</dbReference>
<feature type="region of interest" description="Disordered" evidence="5">
    <location>
        <begin position="579"/>
        <end position="613"/>
    </location>
</feature>
<reference evidence="7" key="3">
    <citation type="submission" date="2025-09" db="UniProtKB">
        <authorList>
            <consortium name="Ensembl"/>
        </authorList>
    </citation>
    <scope>IDENTIFICATION</scope>
</reference>
<dbReference type="OMA" id="HNLSYPP"/>
<reference evidence="7" key="2">
    <citation type="submission" date="2025-08" db="UniProtKB">
        <authorList>
            <consortium name="Ensembl"/>
        </authorList>
    </citation>
    <scope>IDENTIFICATION</scope>
</reference>
<evidence type="ECO:0000256" key="1">
    <source>
        <dbReference type="ARBA" id="ARBA00022723"/>
    </source>
</evidence>
<dbReference type="Pfam" id="PF25572">
    <property type="entry name" value="TPR_ZSWIM8"/>
    <property type="match status" value="1"/>
</dbReference>
<feature type="domain" description="SWIM-type" evidence="6">
    <location>
        <begin position="170"/>
        <end position="206"/>
    </location>
</feature>
<keyword evidence="8" id="KW-1185">Reference proteome</keyword>
<keyword evidence="2 4" id="KW-0863">Zinc-finger</keyword>
<dbReference type="GO" id="GO:0008270">
    <property type="term" value="F:zinc ion binding"/>
    <property type="evidence" value="ECO:0007669"/>
    <property type="project" value="UniProtKB-KW"/>
</dbReference>
<evidence type="ECO:0000259" key="6">
    <source>
        <dbReference type="PROSITE" id="PS50966"/>
    </source>
</evidence>
<dbReference type="Bgee" id="ENSGACG00000002470">
    <property type="expression patterns" value="Expressed in camera-type eye and 13 other cell types or tissues"/>
</dbReference>
<protein>
    <submittedName>
        <fullName evidence="7">Zinc finger, SWIM-type containing 8</fullName>
    </submittedName>
</protein>
<evidence type="ECO:0000313" key="7">
    <source>
        <dbReference type="Ensembl" id="ENSGACP00000003229.3"/>
    </source>
</evidence>
<accession>G3ND29</accession>
<dbReference type="InParanoid" id="G3ND29"/>
<feature type="region of interest" description="Disordered" evidence="5">
    <location>
        <begin position="1330"/>
        <end position="1351"/>
    </location>
</feature>
<reference evidence="7 8" key="1">
    <citation type="journal article" date="2021" name="G3 (Bethesda)">
        <title>Improved contiguity of the threespine stickleback genome using long-read sequencing.</title>
        <authorList>
            <person name="Nath S."/>
            <person name="Shaw D.E."/>
            <person name="White M.A."/>
        </authorList>
    </citation>
    <scope>NUCLEOTIDE SEQUENCE [LARGE SCALE GENOMIC DNA]</scope>
    <source>
        <strain evidence="7 8">Lake Benthic</strain>
    </source>
</reference>
<feature type="compositionally biased region" description="Polar residues" evidence="5">
    <location>
        <begin position="1045"/>
        <end position="1060"/>
    </location>
</feature>
<dbReference type="eggNOG" id="KOG3615">
    <property type="taxonomic scope" value="Eukaryota"/>
</dbReference>
<evidence type="ECO:0000256" key="3">
    <source>
        <dbReference type="ARBA" id="ARBA00022833"/>
    </source>
</evidence>
<keyword evidence="3" id="KW-0862">Zinc</keyword>
<dbReference type="Ensembl" id="ENSGACT00000003240.3">
    <property type="protein sequence ID" value="ENSGACP00000003229.3"/>
    <property type="gene ID" value="ENSGACG00000002470.3"/>
</dbReference>
<feature type="compositionally biased region" description="Low complexity" evidence="5">
    <location>
        <begin position="967"/>
        <end position="992"/>
    </location>
</feature>
<sequence>MELMFAEWEDGERFSFEDSDRFEEDSLCSFISEAESLCQNWRGWRKQSAGPNSPTVKIKGACSHSLRDLLVIPLVELSAKQVAFHIPFEVVEKVYPPVPEQLQLRIAYWSFPENEEDIRLYSCLANGSPDEFQRGEQLYRIRAVKDPLQIGFHLSATVVTSQSGQSKGAYNVAVMFDRCRITSCSCTCGAGAKWCAHVVALCLFRIHNASAVCLRAPVSESLSRLQRDQLQKFAQYLISELPQQILPTAQRLLDELLSSQSTAINTVCGAPDPTAGPSASDQSTWYLDESTLSDNIKKTLHKFCGPSPVVFSDVNSMYLSSTEPPAAAEWACLLRPLRGREPEGIWNLLSIVREMFKRRDSNAAPLLEILTEQCLTYEQIISWWYSVRTSASHSSASGHTGRSNGQSEVAAHACASMCDEMVVLWRLAVLDPTMSPCRRLELAGQLKQWHLKVIEIVKRGQHRKSLDKLFQGFKPAVESCYFNWEGAYPLDGITYCSADRKSATFCWSRAVQADGGAGGDYKGRGHSSQQEVAVRPKETVLTKRKGLSVSGGGGMLVRLGGGVSLSLEDGGGKCVYKGPGSSSGGKLKLPPGGGKGHAGTKRRTSSEDSSLEPDLAELSLDDGCSLALGVEASNTFEFLPLPPEMLPSPSSLLRDSRKYSNGNSSGGGKTFEAAGGEAVGEDDYQAYYLSAASEEGADRQLADNHQEEEPDIFAGMKPLEQEGRMEVLFACAEALHAHGYSNEACRLAVELARDLLANPPDLKVEQPQTKGKKSKVSTSRQTQVATNTLSKAAFLLTVLSERLELHNLAFSTGMFSLELQRPPASTKALEVCHTYISTHAPLCPNQSATVAVKNASFVSPTGSRPPSRNRNNEMPGDEELGFEAAVAALGMKTTVSEAEHPLLCEGTRRVKGDLALALMITYKDDHSKLKKILDKLLDRESQTHKPQTLSSFYSSKPAAGSQRSPSKHAAAGHSSASAGVSRHAPPSSSAATGPPPSGEQQNEAAPFKEATVPSRLALGARCGYNQRCWGSPVRQKKKHTGMASIDSSAPETTSDSSPTLSRRPLRAGWAATSWGRGQDSDSISSSSSDSLGSSSSSGSRRAGGGARSRSVYFPVCRYKGRRPECHAPHVPNQPSEAAAHFYFELAKTVLIKAGGNSSTSIFTQPSASGGHQGPHRNLHLCAFEIGLYALGLHNFVSPNWLSRTYSSHVSWITGQAMEIGSAALNILVECWDGHLTPPEVASLADRASRARDPNMVRAAAELALSCLPHAHALNPNEIQRALVQCKEQDNMMLEKACMAVEEAAKGGGVYPEVLFEVAHQWYWLYEQSVGGGSGPQRETSGRCGANGGSGRRPLETSCVVLDAGGNMESAGVATVTASVTTAAVVPVISVGSTIYQSHGMPGQAIAHAHSQGLHPYTTIQAHLPTVCTPQYLGHPLQHIPRPAVFPVAGAAYPQGMHPAFIGAQYPFSVATGPQPPMAATAVTFPGVPVPSMTQIAVHPYHAETGLPLGTTVAVGSVHTGPTIQAIQGTALTSLSSQPGSLVSTPFPIEDEQHSQPISQQGLHYLHSAYRVGMLALEMLGRRAHNDHPNNFSRSPPYTEDVKWLLGLAARLGVNYVYQFCVGAAKGVLSPFVLQEIIMEALQRLNPAHIHAHLRTPAFHQLVQRCQQAYMQYIHHRLIHLTPADYDDFVNIIRSARGAFCLTPVGMMQFNDVLQNLKRGKQTKELWQRISLEMATFSP</sequence>
<feature type="compositionally biased region" description="Polar residues" evidence="5">
    <location>
        <begin position="857"/>
        <end position="869"/>
    </location>
</feature>
<feature type="compositionally biased region" description="Low complexity" evidence="5">
    <location>
        <begin position="579"/>
        <end position="590"/>
    </location>
</feature>
<evidence type="ECO:0000256" key="5">
    <source>
        <dbReference type="SAM" id="MobiDB-lite"/>
    </source>
</evidence>
<dbReference type="InterPro" id="IPR057945">
    <property type="entry name" value="TPR_ZSWIM8"/>
</dbReference>
<organism evidence="7 8">
    <name type="scientific">Gasterosteus aculeatus aculeatus</name>
    <name type="common">three-spined stickleback</name>
    <dbReference type="NCBI Taxonomy" id="481459"/>
    <lineage>
        <taxon>Eukaryota</taxon>
        <taxon>Metazoa</taxon>
        <taxon>Chordata</taxon>
        <taxon>Craniata</taxon>
        <taxon>Vertebrata</taxon>
        <taxon>Euteleostomi</taxon>
        <taxon>Actinopterygii</taxon>
        <taxon>Neopterygii</taxon>
        <taxon>Teleostei</taxon>
        <taxon>Neoteleostei</taxon>
        <taxon>Acanthomorphata</taxon>
        <taxon>Eupercaria</taxon>
        <taxon>Perciformes</taxon>
        <taxon>Cottioidei</taxon>
        <taxon>Gasterosteales</taxon>
        <taxon>Gasterosteidae</taxon>
        <taxon>Gasterosteus</taxon>
    </lineage>
</organism>
<feature type="region of interest" description="Disordered" evidence="5">
    <location>
        <begin position="760"/>
        <end position="782"/>
    </location>
</feature>
<dbReference type="GO" id="GO:0031462">
    <property type="term" value="C:Cul2-RING ubiquitin ligase complex"/>
    <property type="evidence" value="ECO:0007669"/>
    <property type="project" value="TreeGrafter"/>
</dbReference>
<feature type="compositionally biased region" description="Low complexity" evidence="5">
    <location>
        <begin position="1075"/>
        <end position="1100"/>
    </location>
</feature>
<keyword evidence="1" id="KW-0479">Metal-binding</keyword>
<dbReference type="InterPro" id="IPR048370">
    <property type="entry name" value="ZSWIM4-8_C"/>
</dbReference>
<evidence type="ECO:0000256" key="4">
    <source>
        <dbReference type="PROSITE-ProRule" id="PRU00325"/>
    </source>
</evidence>
<dbReference type="GeneTree" id="ENSGT00940000156999"/>
<dbReference type="PANTHER" id="PTHR22619:SF1">
    <property type="entry name" value="ZINC FINGER SWIM DOMAIN-CONTAINING PROTEIN 8"/>
    <property type="match status" value="1"/>
</dbReference>
<feature type="region of interest" description="Disordered" evidence="5">
    <location>
        <begin position="941"/>
        <end position="1008"/>
    </location>
</feature>
<evidence type="ECO:0000313" key="8">
    <source>
        <dbReference type="Proteomes" id="UP000007635"/>
    </source>
</evidence>
<proteinExistence type="predicted"/>
<name>G3ND29_GASAC</name>